<proteinExistence type="predicted"/>
<dbReference type="InterPro" id="IPR003362">
    <property type="entry name" value="Bact_transf"/>
</dbReference>
<dbReference type="PANTHER" id="PTHR30576:SF10">
    <property type="entry name" value="SLL5057 PROTEIN"/>
    <property type="match status" value="1"/>
</dbReference>
<keyword evidence="1" id="KW-1133">Transmembrane helix</keyword>
<sequence length="211" mass="23830">RIATRANLPHLPLYIASKRLLDIIASAILIIILSPLMLITAIAIKLTSPGPVFFSQWRLGLHAQPFRMLKFRSMHAYAHDERGLVQQLDQTEGPVFKISDDPRVTALGRFLRRSSIDELPQLFNVLLGQMSLVGPRPPIPAEAVHYSPPERCRLLVTPGMTCLWQICGRSSIPYPEWILLDLYYIEYRCFLLDLSILLQTIPAVISAKGAY</sequence>
<protein>
    <recommendedName>
        <fullName evidence="2">Bacterial sugar transferase domain-containing protein</fullName>
    </recommendedName>
</protein>
<name>X0XRR1_9ZZZZ</name>
<keyword evidence="1" id="KW-0472">Membrane</keyword>
<dbReference type="AlphaFoldDB" id="X0XRR1"/>
<dbReference type="GO" id="GO:0016780">
    <property type="term" value="F:phosphotransferase activity, for other substituted phosphate groups"/>
    <property type="evidence" value="ECO:0007669"/>
    <property type="project" value="TreeGrafter"/>
</dbReference>
<comment type="caution">
    <text evidence="3">The sequence shown here is derived from an EMBL/GenBank/DDBJ whole genome shotgun (WGS) entry which is preliminary data.</text>
</comment>
<dbReference type="PANTHER" id="PTHR30576">
    <property type="entry name" value="COLANIC BIOSYNTHESIS UDP-GLUCOSE LIPID CARRIER TRANSFERASE"/>
    <property type="match status" value="1"/>
</dbReference>
<organism evidence="3">
    <name type="scientific">marine sediment metagenome</name>
    <dbReference type="NCBI Taxonomy" id="412755"/>
    <lineage>
        <taxon>unclassified sequences</taxon>
        <taxon>metagenomes</taxon>
        <taxon>ecological metagenomes</taxon>
    </lineage>
</organism>
<evidence type="ECO:0000313" key="3">
    <source>
        <dbReference type="EMBL" id="GAG27556.1"/>
    </source>
</evidence>
<reference evidence="3" key="1">
    <citation type="journal article" date="2014" name="Front. Microbiol.">
        <title>High frequency of phylogenetically diverse reductive dehalogenase-homologous genes in deep subseafloor sedimentary metagenomes.</title>
        <authorList>
            <person name="Kawai M."/>
            <person name="Futagami T."/>
            <person name="Toyoda A."/>
            <person name="Takaki Y."/>
            <person name="Nishi S."/>
            <person name="Hori S."/>
            <person name="Arai W."/>
            <person name="Tsubouchi T."/>
            <person name="Morono Y."/>
            <person name="Uchiyama I."/>
            <person name="Ito T."/>
            <person name="Fujiyama A."/>
            <person name="Inagaki F."/>
            <person name="Takami H."/>
        </authorList>
    </citation>
    <scope>NUCLEOTIDE SEQUENCE</scope>
    <source>
        <strain evidence="3">Expedition CK06-06</strain>
    </source>
</reference>
<dbReference type="Pfam" id="PF02397">
    <property type="entry name" value="Bac_transf"/>
    <property type="match status" value="1"/>
</dbReference>
<accession>X0XRR1</accession>
<keyword evidence="1" id="KW-0812">Transmembrane</keyword>
<feature type="transmembrane region" description="Helical" evidence="1">
    <location>
        <begin position="20"/>
        <end position="44"/>
    </location>
</feature>
<gene>
    <name evidence="3" type="ORF">S01H1_50230</name>
</gene>
<feature type="non-terminal residue" evidence="3">
    <location>
        <position position="1"/>
    </location>
</feature>
<evidence type="ECO:0000259" key="2">
    <source>
        <dbReference type="Pfam" id="PF02397"/>
    </source>
</evidence>
<evidence type="ECO:0000256" key="1">
    <source>
        <dbReference type="SAM" id="Phobius"/>
    </source>
</evidence>
<dbReference type="EMBL" id="BARS01032358">
    <property type="protein sequence ID" value="GAG27556.1"/>
    <property type="molecule type" value="Genomic_DNA"/>
</dbReference>
<feature type="domain" description="Bacterial sugar transferase" evidence="2">
    <location>
        <begin position="18"/>
        <end position="205"/>
    </location>
</feature>